<dbReference type="KEGG" id="tpsc:RBB77_22065"/>
<feature type="chain" id="PRO_5043437081" evidence="1">
    <location>
        <begin position="24"/>
        <end position="180"/>
    </location>
</feature>
<dbReference type="NCBIfam" id="TIGR02595">
    <property type="entry name" value="PEP_CTERM"/>
    <property type="match status" value="1"/>
</dbReference>
<evidence type="ECO:0000259" key="2">
    <source>
        <dbReference type="Pfam" id="PF07589"/>
    </source>
</evidence>
<feature type="domain" description="Ice-binding protein C-terminal" evidence="2">
    <location>
        <begin position="152"/>
        <end position="172"/>
    </location>
</feature>
<dbReference type="Pfam" id="PF07589">
    <property type="entry name" value="PEP-CTERM"/>
    <property type="match status" value="1"/>
</dbReference>
<name>A0AAU7ZQ44_9BACT</name>
<dbReference type="RefSeq" id="WP_353063914.1">
    <property type="nucleotide sequence ID" value="NZ_CP132942.1"/>
</dbReference>
<dbReference type="EMBL" id="CP132942">
    <property type="protein sequence ID" value="XCB33069.1"/>
    <property type="molecule type" value="Genomic_DNA"/>
</dbReference>
<feature type="signal peptide" evidence="1">
    <location>
        <begin position="1"/>
        <end position="23"/>
    </location>
</feature>
<gene>
    <name evidence="3" type="ORF">RBB77_22065</name>
</gene>
<proteinExistence type="predicted"/>
<evidence type="ECO:0000256" key="1">
    <source>
        <dbReference type="SAM" id="SignalP"/>
    </source>
</evidence>
<protein>
    <submittedName>
        <fullName evidence="3">PEP-CTERM sorting domain-containing protein</fullName>
    </submittedName>
</protein>
<evidence type="ECO:0000313" key="3">
    <source>
        <dbReference type="EMBL" id="XCB33069.1"/>
    </source>
</evidence>
<reference evidence="3" key="1">
    <citation type="submission" date="2023-08" db="EMBL/GenBank/DDBJ databases">
        <authorList>
            <person name="Messyasz A."/>
            <person name="Mannisto M.K."/>
            <person name="Kerkhof L.J."/>
            <person name="Haggblom M."/>
        </authorList>
    </citation>
    <scope>NUCLEOTIDE SEQUENCE</scope>
    <source>
        <strain evidence="3">X5P6</strain>
    </source>
</reference>
<keyword evidence="1" id="KW-0732">Signal</keyword>
<dbReference type="AlphaFoldDB" id="A0AAU7ZQ44"/>
<accession>A0AAU7ZQ44</accession>
<organism evidence="3">
    <name type="scientific">Tunturiibacter psychrotolerans</name>
    <dbReference type="NCBI Taxonomy" id="3069686"/>
    <lineage>
        <taxon>Bacteria</taxon>
        <taxon>Pseudomonadati</taxon>
        <taxon>Acidobacteriota</taxon>
        <taxon>Terriglobia</taxon>
        <taxon>Terriglobales</taxon>
        <taxon>Acidobacteriaceae</taxon>
        <taxon>Tunturiibacter</taxon>
    </lineage>
</organism>
<reference evidence="3" key="2">
    <citation type="journal article" date="2024" name="Environ. Microbiol.">
        <title>Genome analysis and description of Tunturibacter gen. nov. expands the diversity of Terriglobia in tundra soils.</title>
        <authorList>
            <person name="Messyasz A."/>
            <person name="Mannisto M.K."/>
            <person name="Kerkhof L.J."/>
            <person name="Haggblom M.M."/>
        </authorList>
    </citation>
    <scope>NUCLEOTIDE SEQUENCE</scope>
    <source>
        <strain evidence="3">X5P6</strain>
    </source>
</reference>
<sequence>MRKALFALPLFASALILPRTANADTTDLFTITGDSNTYTFTLPQQFTFPVEYHLVTVPAPTTTGTINGVGGQTFNVHFYTGIGNTGDSLSFDQVGVLAGPTLISFVSSTGNTDTAAIDPGSYRLIDYAHSITGPDYYDLAITPETTPPTPPAVPEPSTLILLSTGALALLLATRITPPTS</sequence>
<dbReference type="InterPro" id="IPR013424">
    <property type="entry name" value="Ice-binding_C"/>
</dbReference>